<gene>
    <name evidence="3" type="ordered locus">Cyagr_1319</name>
</gene>
<dbReference type="InterPro" id="IPR013762">
    <property type="entry name" value="Integrase-like_cat_sf"/>
</dbReference>
<name>K9P5U8_CYAGP</name>
<dbReference type="eggNOG" id="COG0582">
    <property type="taxonomic scope" value="Bacteria"/>
</dbReference>
<dbReference type="GO" id="GO:0006310">
    <property type="term" value="P:DNA recombination"/>
    <property type="evidence" value="ECO:0007669"/>
    <property type="project" value="UniProtKB-KW"/>
</dbReference>
<proteinExistence type="predicted"/>
<reference evidence="4" key="1">
    <citation type="journal article" date="2013" name="Proc. Natl. Acad. Sci. U.S.A.">
        <title>Improving the coverage of the cyanobacterial phylum using diversity-driven genome sequencing.</title>
        <authorList>
            <person name="Shih P.M."/>
            <person name="Wu D."/>
            <person name="Latifi A."/>
            <person name="Axen S.D."/>
            <person name="Fewer D.P."/>
            <person name="Talla E."/>
            <person name="Calteau A."/>
            <person name="Cai F."/>
            <person name="Tandeau de Marsac N."/>
            <person name="Rippka R."/>
            <person name="Herdman M."/>
            <person name="Sivonen K."/>
            <person name="Coursin T."/>
            <person name="Laurent T."/>
            <person name="Goodwin L."/>
            <person name="Nolan M."/>
            <person name="Davenport K.W."/>
            <person name="Han C.S."/>
            <person name="Rubin E.M."/>
            <person name="Eisen J.A."/>
            <person name="Woyke T."/>
            <person name="Gugger M."/>
            <person name="Kerfeld C.A."/>
        </authorList>
    </citation>
    <scope>NUCLEOTIDE SEQUENCE [LARGE SCALE GENOMIC DNA]</scope>
    <source>
        <strain evidence="4">ATCC 27147 / PCC 6307</strain>
    </source>
</reference>
<keyword evidence="1" id="KW-0233">DNA recombination</keyword>
<dbReference type="GO" id="GO:0003677">
    <property type="term" value="F:DNA binding"/>
    <property type="evidence" value="ECO:0007669"/>
    <property type="project" value="InterPro"/>
</dbReference>
<dbReference type="PROSITE" id="PS51898">
    <property type="entry name" value="TYR_RECOMBINASE"/>
    <property type="match status" value="1"/>
</dbReference>
<dbReference type="KEGG" id="cgc:Cyagr_1319"/>
<organism evidence="3 4">
    <name type="scientific">Cyanobium gracile (strain ATCC 27147 / PCC 6307)</name>
    <dbReference type="NCBI Taxonomy" id="292564"/>
    <lineage>
        <taxon>Bacteria</taxon>
        <taxon>Bacillati</taxon>
        <taxon>Cyanobacteriota</taxon>
        <taxon>Cyanophyceae</taxon>
        <taxon>Synechococcales</taxon>
        <taxon>Prochlorococcaceae</taxon>
        <taxon>Cyanobium</taxon>
    </lineage>
</organism>
<accession>K9P5U8</accession>
<dbReference type="STRING" id="292564.Cyagr_1319"/>
<sequence>MWPKVGAQGGSEGVAYRKHGSYVRRGRAGFQLQRGVPQDIQSAIGKSQWKEPGGKTLREAQARVPGFLHRTDQAIAIARGEAKLSTDEMIDAIPQRFDLADPGVVEALSSGIDVELGDRTMTMVQAERMRRILYREVAPREHRTAGELIDLASRLKRPAARTREGWQKALDRFLAFAGVAYPTSATTAQAVAFRTHLLETLAPSTVSVTLAYLAGLWSVLVEVEPSREHIFKGLTKRIRVKASASHLQRVREAEAIVPVDQWPTQPCEMMVIFRTLLLTGCRLGEACGLRGGDIKSDRILIRSHELRPLKTAASEREVPLHPELSPLLQPLGGKPGVIWPRQRNEATGRWGVNLAKPCRRITGVSPHGLRHRAVTKLREAGFNEAVIGRLLGHTPNTITGGYGSVPWDKLVEAVAVLR</sequence>
<dbReference type="EMBL" id="CP003495">
    <property type="protein sequence ID" value="AFY28495.1"/>
    <property type="molecule type" value="Genomic_DNA"/>
</dbReference>
<dbReference type="InterPro" id="IPR002104">
    <property type="entry name" value="Integrase_catalytic"/>
</dbReference>
<dbReference type="InterPro" id="IPR050090">
    <property type="entry name" value="Tyrosine_recombinase_XerCD"/>
</dbReference>
<feature type="domain" description="Tyr recombinase" evidence="2">
    <location>
        <begin position="233"/>
        <end position="415"/>
    </location>
</feature>
<evidence type="ECO:0000259" key="2">
    <source>
        <dbReference type="PROSITE" id="PS51898"/>
    </source>
</evidence>
<dbReference type="PANTHER" id="PTHR30349:SF64">
    <property type="entry name" value="PROPHAGE INTEGRASE INTD-RELATED"/>
    <property type="match status" value="1"/>
</dbReference>
<dbReference type="InterPro" id="IPR011010">
    <property type="entry name" value="DNA_brk_join_enz"/>
</dbReference>
<dbReference type="HOGENOM" id="CLU_677804_0_0_3"/>
<dbReference type="GO" id="GO:0015074">
    <property type="term" value="P:DNA integration"/>
    <property type="evidence" value="ECO:0007669"/>
    <property type="project" value="InterPro"/>
</dbReference>
<protein>
    <submittedName>
        <fullName evidence="3">Site-specific recombinase XerD</fullName>
    </submittedName>
</protein>
<evidence type="ECO:0000313" key="4">
    <source>
        <dbReference type="Proteomes" id="UP000010388"/>
    </source>
</evidence>
<evidence type="ECO:0000256" key="1">
    <source>
        <dbReference type="ARBA" id="ARBA00023172"/>
    </source>
</evidence>
<evidence type="ECO:0000313" key="3">
    <source>
        <dbReference type="EMBL" id="AFY28495.1"/>
    </source>
</evidence>
<dbReference type="Gene3D" id="1.10.443.10">
    <property type="entry name" value="Intergrase catalytic core"/>
    <property type="match status" value="1"/>
</dbReference>
<dbReference type="PANTHER" id="PTHR30349">
    <property type="entry name" value="PHAGE INTEGRASE-RELATED"/>
    <property type="match status" value="1"/>
</dbReference>
<dbReference type="SUPFAM" id="SSF56349">
    <property type="entry name" value="DNA breaking-rejoining enzymes"/>
    <property type="match status" value="1"/>
</dbReference>
<dbReference type="AlphaFoldDB" id="K9P5U8"/>
<dbReference type="Pfam" id="PF00589">
    <property type="entry name" value="Phage_integrase"/>
    <property type="match status" value="1"/>
</dbReference>
<dbReference type="OrthoDB" id="6388170at2"/>
<dbReference type="Proteomes" id="UP000010388">
    <property type="component" value="Chromosome"/>
</dbReference>